<dbReference type="Proteomes" id="UP000887159">
    <property type="component" value="Unassembled WGS sequence"/>
</dbReference>
<reference evidence="1" key="1">
    <citation type="submission" date="2020-08" db="EMBL/GenBank/DDBJ databases">
        <title>Multicomponent nature underlies the extraordinary mechanical properties of spider dragline silk.</title>
        <authorList>
            <person name="Kono N."/>
            <person name="Nakamura H."/>
            <person name="Mori M."/>
            <person name="Yoshida Y."/>
            <person name="Ohtoshi R."/>
            <person name="Malay A.D."/>
            <person name="Moran D.A.P."/>
            <person name="Tomita M."/>
            <person name="Numata K."/>
            <person name="Arakawa K."/>
        </authorList>
    </citation>
    <scope>NUCLEOTIDE SEQUENCE</scope>
</reference>
<comment type="caution">
    <text evidence="1">The sequence shown here is derived from an EMBL/GenBank/DDBJ whole genome shotgun (WGS) entry which is preliminary data.</text>
</comment>
<dbReference type="EMBL" id="BMAU01021201">
    <property type="protein sequence ID" value="GFX98322.1"/>
    <property type="molecule type" value="Genomic_DNA"/>
</dbReference>
<gene>
    <name evidence="1" type="ORF">TNCV_4909651</name>
</gene>
<evidence type="ECO:0000313" key="1">
    <source>
        <dbReference type="EMBL" id="GFX98322.1"/>
    </source>
</evidence>
<dbReference type="SUPFAM" id="SSF53098">
    <property type="entry name" value="Ribonuclease H-like"/>
    <property type="match status" value="1"/>
</dbReference>
<organism evidence="1 2">
    <name type="scientific">Trichonephila clavipes</name>
    <name type="common">Golden silk orbweaver</name>
    <name type="synonym">Nephila clavipes</name>
    <dbReference type="NCBI Taxonomy" id="2585209"/>
    <lineage>
        <taxon>Eukaryota</taxon>
        <taxon>Metazoa</taxon>
        <taxon>Ecdysozoa</taxon>
        <taxon>Arthropoda</taxon>
        <taxon>Chelicerata</taxon>
        <taxon>Arachnida</taxon>
        <taxon>Araneae</taxon>
        <taxon>Araneomorphae</taxon>
        <taxon>Entelegynae</taxon>
        <taxon>Araneoidea</taxon>
        <taxon>Nephilidae</taxon>
        <taxon>Trichonephila</taxon>
    </lineage>
</organism>
<dbReference type="InterPro" id="IPR036397">
    <property type="entry name" value="RNaseH_sf"/>
</dbReference>
<dbReference type="PANTHER" id="PTHR47331">
    <property type="entry name" value="PHD-TYPE DOMAIN-CONTAINING PROTEIN"/>
    <property type="match status" value="1"/>
</dbReference>
<dbReference type="Gene3D" id="3.30.420.10">
    <property type="entry name" value="Ribonuclease H-like superfamily/Ribonuclease H"/>
    <property type="match status" value="1"/>
</dbReference>
<name>A0A8X6S0H3_TRICX</name>
<dbReference type="InterPro" id="IPR012337">
    <property type="entry name" value="RNaseH-like_sf"/>
</dbReference>
<keyword evidence="2" id="KW-1185">Reference proteome</keyword>
<accession>A0A8X6S0H3</accession>
<protein>
    <submittedName>
        <fullName evidence="1">Integrase catalytic domain-containing protein</fullName>
    </submittedName>
</protein>
<proteinExistence type="predicted"/>
<evidence type="ECO:0000313" key="2">
    <source>
        <dbReference type="Proteomes" id="UP000887159"/>
    </source>
</evidence>
<dbReference type="AlphaFoldDB" id="A0A8X6S0H3"/>
<sequence length="99" mass="11278">MSAVFEMTGVDLAGPILLRNRDKVWIEIFTCGVYRAIHFELVSDFSTQSFLLALKRVISRRGRVKTIYSDNGTNFVGRNNELQNIGWSVIIAYSDFKIS</sequence>
<dbReference type="GO" id="GO:0003676">
    <property type="term" value="F:nucleic acid binding"/>
    <property type="evidence" value="ECO:0007669"/>
    <property type="project" value="InterPro"/>
</dbReference>